<sequence>MAGQSESCGFTACLSHVLPIHGHYSLVQHIKFHAGWGLISSKSYISTRSMIFRHHTAGSYLVFHAHATDYVQTILL</sequence>
<name>A0AAD6QQN6_9ROSI</name>
<dbReference type="AlphaFoldDB" id="A0AAD6QQN6"/>
<proteinExistence type="predicted"/>
<comment type="caution">
    <text evidence="1">The sequence shown here is derived from an EMBL/GenBank/DDBJ whole genome shotgun (WGS) entry which is preliminary data.</text>
</comment>
<accession>A0AAD6QQN6</accession>
<evidence type="ECO:0000313" key="1">
    <source>
        <dbReference type="EMBL" id="KAJ6994859.1"/>
    </source>
</evidence>
<organism evidence="1 2">
    <name type="scientific">Populus alba x Populus x berolinensis</name>
    <dbReference type="NCBI Taxonomy" id="444605"/>
    <lineage>
        <taxon>Eukaryota</taxon>
        <taxon>Viridiplantae</taxon>
        <taxon>Streptophyta</taxon>
        <taxon>Embryophyta</taxon>
        <taxon>Tracheophyta</taxon>
        <taxon>Spermatophyta</taxon>
        <taxon>Magnoliopsida</taxon>
        <taxon>eudicotyledons</taxon>
        <taxon>Gunneridae</taxon>
        <taxon>Pentapetalae</taxon>
        <taxon>rosids</taxon>
        <taxon>fabids</taxon>
        <taxon>Malpighiales</taxon>
        <taxon>Salicaceae</taxon>
        <taxon>Saliceae</taxon>
        <taxon>Populus</taxon>
    </lineage>
</organism>
<gene>
    <name evidence="1" type="ORF">NC653_017605</name>
</gene>
<evidence type="ECO:0000313" key="2">
    <source>
        <dbReference type="Proteomes" id="UP001164929"/>
    </source>
</evidence>
<dbReference type="EMBL" id="JAQIZT010000006">
    <property type="protein sequence ID" value="KAJ6994859.1"/>
    <property type="molecule type" value="Genomic_DNA"/>
</dbReference>
<dbReference type="Proteomes" id="UP001164929">
    <property type="component" value="Chromosome 6"/>
</dbReference>
<keyword evidence="2" id="KW-1185">Reference proteome</keyword>
<protein>
    <submittedName>
        <fullName evidence="1">Uncharacterized protein</fullName>
    </submittedName>
</protein>
<reference evidence="1" key="1">
    <citation type="journal article" date="2023" name="Mol. Ecol. Resour.">
        <title>Chromosome-level genome assembly of a triploid poplar Populus alba 'Berolinensis'.</title>
        <authorList>
            <person name="Chen S."/>
            <person name="Yu Y."/>
            <person name="Wang X."/>
            <person name="Wang S."/>
            <person name="Zhang T."/>
            <person name="Zhou Y."/>
            <person name="He R."/>
            <person name="Meng N."/>
            <person name="Wang Y."/>
            <person name="Liu W."/>
            <person name="Liu Z."/>
            <person name="Liu J."/>
            <person name="Guo Q."/>
            <person name="Huang H."/>
            <person name="Sederoff R.R."/>
            <person name="Wang G."/>
            <person name="Qu G."/>
            <person name="Chen S."/>
        </authorList>
    </citation>
    <scope>NUCLEOTIDE SEQUENCE</scope>
    <source>
        <strain evidence="1">SC-2020</strain>
    </source>
</reference>